<dbReference type="InterPro" id="IPR003597">
    <property type="entry name" value="Ig_C1-set"/>
</dbReference>
<proteinExistence type="predicted"/>
<dbReference type="InterPro" id="IPR011162">
    <property type="entry name" value="MHC_I/II-like_Ag-recog"/>
</dbReference>
<keyword evidence="7" id="KW-1185">Reference proteome</keyword>
<keyword evidence="3" id="KW-0812">Transmembrane</keyword>
<keyword evidence="4" id="KW-0732">Signal</keyword>
<evidence type="ECO:0000259" key="5">
    <source>
        <dbReference type="PROSITE" id="PS50835"/>
    </source>
</evidence>
<dbReference type="PROSITE" id="PS00290">
    <property type="entry name" value="IG_MHC"/>
    <property type="match status" value="1"/>
</dbReference>
<dbReference type="InterPro" id="IPR013783">
    <property type="entry name" value="Ig-like_fold"/>
</dbReference>
<reference evidence="6" key="1">
    <citation type="submission" date="2025-08" db="UniProtKB">
        <authorList>
            <consortium name="Ensembl"/>
        </authorList>
    </citation>
    <scope>IDENTIFICATION</scope>
</reference>
<dbReference type="InterPro" id="IPR003006">
    <property type="entry name" value="Ig/MHC_CS"/>
</dbReference>
<evidence type="ECO:0000256" key="4">
    <source>
        <dbReference type="SAM" id="SignalP"/>
    </source>
</evidence>
<dbReference type="InterPro" id="IPR007110">
    <property type="entry name" value="Ig-like_dom"/>
</dbReference>
<dbReference type="InterPro" id="IPR037055">
    <property type="entry name" value="MHC_I-like_Ag-recog_sf"/>
</dbReference>
<dbReference type="Ensembl" id="ENSCCRT00000156102.1">
    <property type="protein sequence ID" value="ENSCCRP00000158314.1"/>
    <property type="gene ID" value="ENSCCRG00000054779.1"/>
</dbReference>
<dbReference type="Gene3D" id="2.60.40.10">
    <property type="entry name" value="Immunoglobulins"/>
    <property type="match status" value="1"/>
</dbReference>
<dbReference type="InterPro" id="IPR050208">
    <property type="entry name" value="MHC_class-I_related"/>
</dbReference>
<feature type="chain" id="PRO_5039890482" description="Ig-like domain-containing protein" evidence="4">
    <location>
        <begin position="19"/>
        <end position="477"/>
    </location>
</feature>
<dbReference type="SUPFAM" id="SSF54452">
    <property type="entry name" value="MHC antigen-recognition domain"/>
    <property type="match status" value="1"/>
</dbReference>
<evidence type="ECO:0000313" key="6">
    <source>
        <dbReference type="Ensembl" id="ENSCCRP00000158314.1"/>
    </source>
</evidence>
<accession>A0A9J8BK82</accession>
<dbReference type="GeneTree" id="ENSGT01150000287002"/>
<sequence length="477" mass="53803">MASVTVLLLISSVFPAQGEICSLYYTYSAILKSLSSRDIYEFYSSVELNDIQMNFCNSVNKADFLIQLCEKSERLFRNETDDLNYKREWLQININTLMETGNDNRTSVTDLHILQWRHGCAAECHSNGSVIFLQGTDEYAYNGDNLTFNLSKHWKPLVLEHGIIWNRESVSRLERKCVETLTSFNDLQRDRKFSVASHPEVYSSVKASGSSEQQVLVCLATGFYPKHVQMEIRRDQTPLPDEQLNSSGIRPNADGSFQLKKSLKILPSERSRYQCVVKHQTLTEPLIISWDEVNVLLPVITGLLVAFVVLAIILFVFYLLRKCFKYQKSLKTQTQLVRGMDPGLLEPLEEEGSYCNNGNVADLGFMGNSFFAQEKCAGLAAALNDSSDEENTADDNLQEVQTKELHETQSLCEPKETPAAAPTAARGAIGSKYSSLPNFAMEIEDTYQNTVTQNALWLPLPRRCRSKLISLPNLALD</sequence>
<dbReference type="Proteomes" id="UP001108240">
    <property type="component" value="Unplaced"/>
</dbReference>
<dbReference type="SUPFAM" id="SSF48726">
    <property type="entry name" value="Immunoglobulin"/>
    <property type="match status" value="1"/>
</dbReference>
<dbReference type="SMART" id="SM00407">
    <property type="entry name" value="IGc1"/>
    <property type="match status" value="1"/>
</dbReference>
<protein>
    <recommendedName>
        <fullName evidence="5">Ig-like domain-containing protein</fullName>
    </recommendedName>
</protein>
<organism evidence="6 7">
    <name type="scientific">Cyprinus carpio carpio</name>
    <dbReference type="NCBI Taxonomy" id="630221"/>
    <lineage>
        <taxon>Eukaryota</taxon>
        <taxon>Metazoa</taxon>
        <taxon>Chordata</taxon>
        <taxon>Craniata</taxon>
        <taxon>Vertebrata</taxon>
        <taxon>Euteleostomi</taxon>
        <taxon>Actinopterygii</taxon>
        <taxon>Neopterygii</taxon>
        <taxon>Teleostei</taxon>
        <taxon>Ostariophysi</taxon>
        <taxon>Cypriniformes</taxon>
        <taxon>Cyprinidae</taxon>
        <taxon>Cyprininae</taxon>
        <taxon>Cyprinus</taxon>
    </lineage>
</organism>
<name>A0A9J8BK82_CYPCA</name>
<dbReference type="GO" id="GO:0009897">
    <property type="term" value="C:external side of plasma membrane"/>
    <property type="evidence" value="ECO:0007669"/>
    <property type="project" value="TreeGrafter"/>
</dbReference>
<reference evidence="6" key="2">
    <citation type="submission" date="2025-09" db="UniProtKB">
        <authorList>
            <consortium name="Ensembl"/>
        </authorList>
    </citation>
    <scope>IDENTIFICATION</scope>
</reference>
<evidence type="ECO:0000256" key="3">
    <source>
        <dbReference type="SAM" id="Phobius"/>
    </source>
</evidence>
<dbReference type="PANTHER" id="PTHR16675:SF193">
    <property type="entry name" value="LOC571647 PROTEIN-RELATED"/>
    <property type="match status" value="1"/>
</dbReference>
<dbReference type="GO" id="GO:0006955">
    <property type="term" value="P:immune response"/>
    <property type="evidence" value="ECO:0007669"/>
    <property type="project" value="TreeGrafter"/>
</dbReference>
<feature type="transmembrane region" description="Helical" evidence="3">
    <location>
        <begin position="295"/>
        <end position="320"/>
    </location>
</feature>
<dbReference type="InterPro" id="IPR036179">
    <property type="entry name" value="Ig-like_dom_sf"/>
</dbReference>
<dbReference type="GO" id="GO:0005615">
    <property type="term" value="C:extracellular space"/>
    <property type="evidence" value="ECO:0007669"/>
    <property type="project" value="TreeGrafter"/>
</dbReference>
<evidence type="ECO:0000313" key="7">
    <source>
        <dbReference type="Proteomes" id="UP001108240"/>
    </source>
</evidence>
<dbReference type="Gene3D" id="3.30.500.10">
    <property type="entry name" value="MHC class I-like antigen recognition-like"/>
    <property type="match status" value="1"/>
</dbReference>
<dbReference type="PROSITE" id="PS50835">
    <property type="entry name" value="IG_LIKE"/>
    <property type="match status" value="1"/>
</dbReference>
<keyword evidence="1" id="KW-0325">Glycoprotein</keyword>
<dbReference type="PANTHER" id="PTHR16675">
    <property type="entry name" value="MHC CLASS I-RELATED"/>
    <property type="match status" value="1"/>
</dbReference>
<keyword evidence="2" id="KW-0393">Immunoglobulin domain</keyword>
<feature type="signal peptide" evidence="4">
    <location>
        <begin position="1"/>
        <end position="18"/>
    </location>
</feature>
<dbReference type="AlphaFoldDB" id="A0A9J8BK82"/>
<keyword evidence="3" id="KW-0472">Membrane</keyword>
<dbReference type="Pfam" id="PF07654">
    <property type="entry name" value="C1-set"/>
    <property type="match status" value="1"/>
</dbReference>
<evidence type="ECO:0000256" key="1">
    <source>
        <dbReference type="ARBA" id="ARBA00023180"/>
    </source>
</evidence>
<evidence type="ECO:0000256" key="2">
    <source>
        <dbReference type="ARBA" id="ARBA00023319"/>
    </source>
</evidence>
<keyword evidence="3" id="KW-1133">Transmembrane helix</keyword>
<feature type="domain" description="Ig-like" evidence="5">
    <location>
        <begin position="199"/>
        <end position="289"/>
    </location>
</feature>